<evidence type="ECO:0000256" key="2">
    <source>
        <dbReference type="ARBA" id="ARBA00010187"/>
    </source>
</evidence>
<evidence type="ECO:0000256" key="4">
    <source>
        <dbReference type="ARBA" id="ARBA00023136"/>
    </source>
</evidence>
<dbReference type="SMART" id="SM00233">
    <property type="entry name" value="PH"/>
    <property type="match status" value="1"/>
</dbReference>
<feature type="compositionally biased region" description="Polar residues" evidence="5">
    <location>
        <begin position="475"/>
        <end position="486"/>
    </location>
</feature>
<dbReference type="AlphaFoldDB" id="A0A0U2K785"/>
<feature type="compositionally biased region" description="Low complexity" evidence="5">
    <location>
        <begin position="441"/>
        <end position="474"/>
    </location>
</feature>
<dbReference type="Pfam" id="PF00169">
    <property type="entry name" value="PH"/>
    <property type="match status" value="1"/>
</dbReference>
<dbReference type="GO" id="GO:0009966">
    <property type="term" value="P:regulation of signal transduction"/>
    <property type="evidence" value="ECO:0007669"/>
    <property type="project" value="TreeGrafter"/>
</dbReference>
<dbReference type="InterPro" id="IPR001849">
    <property type="entry name" value="PH_domain"/>
</dbReference>
<evidence type="ECO:0000256" key="1">
    <source>
        <dbReference type="ARBA" id="ARBA00004413"/>
    </source>
</evidence>
<feature type="compositionally biased region" description="Polar residues" evidence="5">
    <location>
        <begin position="495"/>
        <end position="506"/>
    </location>
</feature>
<dbReference type="InterPro" id="IPR011993">
    <property type="entry name" value="PH-like_dom_sf"/>
</dbReference>
<reference evidence="7" key="1">
    <citation type="journal article" date="2015" name="Nature">
        <title>Hemichordate genomes and deuterostome origins.</title>
        <authorList>
            <person name="Simakov O."/>
            <person name="Kawashima T."/>
            <person name="Marletaz F."/>
            <person name="Jenkins J."/>
            <person name="Koyanagi R."/>
            <person name="Mitros T."/>
            <person name="Hisata K."/>
            <person name="Bredeson J."/>
            <person name="Shoguchi E."/>
            <person name="Gyoja F."/>
            <person name="Yue J.X."/>
            <person name="Chen Y.C."/>
            <person name="Freeman R.M.Jr."/>
            <person name="Sasaki A."/>
            <person name="Hikosaka-Katayama T."/>
            <person name="Sato A."/>
            <person name="Fujie M."/>
            <person name="Baughman K.W."/>
            <person name="Levine J."/>
            <person name="Gonzalez P."/>
            <person name="Cameron C."/>
            <person name="Fritzenwanker J.H."/>
            <person name="Pani A.M."/>
            <person name="Goto H."/>
            <person name="Kanda M."/>
            <person name="Arakaki N."/>
            <person name="Yamasaki S."/>
            <person name="Qu J."/>
            <person name="Cree A."/>
            <person name="Ding Y."/>
            <person name="Dinh H.H."/>
            <person name="Dugan S."/>
            <person name="Holder M."/>
            <person name="Jhangiani S.N."/>
            <person name="Kovar C.L."/>
            <person name="Lee S.L."/>
            <person name="Lewis L.R."/>
            <person name="Morton D."/>
            <person name="Nazareth L.V."/>
            <person name="Okwuonu G."/>
            <person name="Santibanez J."/>
            <person name="Chen R."/>
            <person name="Richards S."/>
            <person name="Muzny D.M."/>
            <person name="Gillis A."/>
            <person name="Peshkin L."/>
            <person name="Wu M."/>
            <person name="Humphreys T."/>
            <person name="Su Y.H."/>
            <person name="Putnam N.H."/>
            <person name="Schmutz J."/>
            <person name="Fujiyama A."/>
            <person name="Yu J.K."/>
            <person name="Tagawa K."/>
            <person name="Worley K.C."/>
            <person name="Gibbs R.A."/>
            <person name="Kirschner M.W."/>
            <person name="Lowe C.J."/>
            <person name="Satoh N."/>
            <person name="Rokhsar D.S."/>
            <person name="Gerhart J."/>
        </authorList>
    </citation>
    <scope>NUCLEOTIDE SEQUENCE</scope>
</reference>
<comment type="similarity">
    <text evidence="2">Belongs to the MELT/VEPH family.</text>
</comment>
<accession>A0A0U2K785</accession>
<sequence length="842" mass="93122">MHLLFAQVLAQRDLSRAGDLFSIDDKEIVDDLSEVLMTIKDISSSEDYLNNDNDQAVVEICITRVTTAIKETGSINDNATALVLLWQSCLEYNLKPINRDEDSPHAKIASDIMSCLFMNYSNKAVMELAVPVAVKFLEQGNKEITRNMSSYLSLVAIESASLLARHTIPIIQSIVKGTRSLTRILPQIYAEEPKSLNDHVTVLIDLLPVCDSTETNNVLQLIGLVAKQDAKLLEPHVSTLAEHLKITATAQAVLISLIDMASTNAAPLATCLPALKDAVRIQSTLMSLAAKLFGAVGRLNQAYGKECIAFLVSQLPYVDRTTLAAVLIEIKSIGDQYPGLLGEHQTAISKQGESLSTAARMIVQQLREDIAKCDDTAVVMVESLTASTCEATSQTDSADHNDQDAKSETLSVEKDVIKKAESTTSVKHSHEHLNDSLSEKQTSLTGATTTTQTTTTMTTTTTATSSSSVSGLTVEQTNNNTSNTKLTESKDDSATKGSSQTDTISNIVERPPSANSRSPSNSSQATSAVVRKYSTEDKRESRSNLKIDGLQGSGKNKHRDSGIQQYLAHRHKEITSYMDSVRPRIPVPQECLVEEGYSSRTFGRLEFYCGKKGPHCLFNKSPFIHTTRNLQPWVHLMFLELQASSSTSVSLDDDGVQNLKACWEQQKKGGPIPFTRLITQPFPILKVQDHLIDELTDISYFDVFVYNKSFETWLCFLCNNPDKASGLLHEGQPMIEGCLKEKKVRWKLFKRWKTRYFTLAGEQLVGSKSKSSKPSVPIELGKIQSVKTLRKRDRSIPRAFEIFTNERTYVLKPKDGQNAEQWVQCLTLAMRHHACKGTFNTS</sequence>
<dbReference type="Gene3D" id="2.30.29.30">
    <property type="entry name" value="Pleckstrin-homology domain (PH domain)/Phosphotyrosine-binding domain (PTB)"/>
    <property type="match status" value="1"/>
</dbReference>
<feature type="region of interest" description="Disordered" evidence="5">
    <location>
        <begin position="389"/>
        <end position="562"/>
    </location>
</feature>
<evidence type="ECO:0000256" key="5">
    <source>
        <dbReference type="SAM" id="MobiDB-lite"/>
    </source>
</evidence>
<evidence type="ECO:0000256" key="3">
    <source>
        <dbReference type="ARBA" id="ARBA00022475"/>
    </source>
</evidence>
<feature type="compositionally biased region" description="Basic and acidic residues" evidence="5">
    <location>
        <begin position="397"/>
        <end position="421"/>
    </location>
</feature>
<dbReference type="GO" id="GO:0010314">
    <property type="term" value="F:phosphatidylinositol-5-phosphate binding"/>
    <property type="evidence" value="ECO:0007669"/>
    <property type="project" value="TreeGrafter"/>
</dbReference>
<dbReference type="PROSITE" id="PS50003">
    <property type="entry name" value="PH_DOMAIN"/>
    <property type="match status" value="1"/>
</dbReference>
<evidence type="ECO:0000313" key="7">
    <source>
        <dbReference type="EMBL" id="ALR88683.1"/>
    </source>
</evidence>
<feature type="domain" description="PH" evidence="6">
    <location>
        <begin position="732"/>
        <end position="831"/>
    </location>
</feature>
<organism evidence="7">
    <name type="scientific">Saccoglossus kowalevskii</name>
    <name type="common">Acorn worm</name>
    <dbReference type="NCBI Taxonomy" id="10224"/>
    <lineage>
        <taxon>Eukaryota</taxon>
        <taxon>Metazoa</taxon>
        <taxon>Hemichordata</taxon>
        <taxon>Enteropneusta</taxon>
        <taxon>Harrimaniidae</taxon>
        <taxon>Saccoglossus</taxon>
    </lineage>
</organism>
<evidence type="ECO:0000259" key="6">
    <source>
        <dbReference type="PROSITE" id="PS50003"/>
    </source>
</evidence>
<dbReference type="OrthoDB" id="5869902at2759"/>
<dbReference type="PANTHER" id="PTHR21630">
    <property type="entry name" value="VEPH-A/MELTED"/>
    <property type="match status" value="1"/>
</dbReference>
<keyword evidence="3" id="KW-1003">Cell membrane</keyword>
<comment type="subcellular location">
    <subcellularLocation>
        <location evidence="1">Cell membrane</location>
        <topology evidence="1">Peripheral membrane protein</topology>
        <orientation evidence="1">Cytoplasmic side</orientation>
    </subcellularLocation>
</comment>
<protein>
    <submittedName>
        <fullName evidence="7">Ventricular zone-expressed pH domain-containing protein-like 222</fullName>
    </submittedName>
</protein>
<feature type="compositionally biased region" description="Basic and acidic residues" evidence="5">
    <location>
        <begin position="533"/>
        <end position="545"/>
    </location>
</feature>
<keyword evidence="4" id="KW-0472">Membrane</keyword>
<name>A0A0U2K785_SACKO</name>
<dbReference type="SUPFAM" id="SSF50729">
    <property type="entry name" value="PH domain-like"/>
    <property type="match status" value="1"/>
</dbReference>
<dbReference type="PANTHER" id="PTHR21630:SF10">
    <property type="entry name" value="VENTRICULAR ZONE-EXPRESSED PH DOMAIN-CONTAINING PROTEIN HOMOLOG 1"/>
    <property type="match status" value="1"/>
</dbReference>
<feature type="compositionally biased region" description="Low complexity" evidence="5">
    <location>
        <begin position="510"/>
        <end position="528"/>
    </location>
</feature>
<proteinExistence type="evidence at transcript level"/>
<dbReference type="InterPro" id="IPR039888">
    <property type="entry name" value="Melted-like"/>
</dbReference>
<dbReference type="SUPFAM" id="SSF48371">
    <property type="entry name" value="ARM repeat"/>
    <property type="match status" value="1"/>
</dbReference>
<dbReference type="InterPro" id="IPR016024">
    <property type="entry name" value="ARM-type_fold"/>
</dbReference>
<dbReference type="GO" id="GO:0005886">
    <property type="term" value="C:plasma membrane"/>
    <property type="evidence" value="ECO:0007669"/>
    <property type="project" value="UniProtKB-SubCell"/>
</dbReference>
<dbReference type="EMBL" id="KU052850">
    <property type="protein sequence ID" value="ALR88683.1"/>
    <property type="molecule type" value="mRNA"/>
</dbReference>